<dbReference type="RefSeq" id="WP_169453877.1">
    <property type="nucleotide sequence ID" value="NZ_CP051774.1"/>
</dbReference>
<evidence type="ECO:0000313" key="4">
    <source>
        <dbReference type="Proteomes" id="UP000501812"/>
    </source>
</evidence>
<accession>A0A858RHI5</accession>
<dbReference type="EMBL" id="CP051774">
    <property type="protein sequence ID" value="QJE95563.1"/>
    <property type="molecule type" value="Genomic_DNA"/>
</dbReference>
<dbReference type="NCBIfam" id="TIGR02532">
    <property type="entry name" value="IV_pilin_GFxxxE"/>
    <property type="match status" value="1"/>
</dbReference>
<gene>
    <name evidence="3" type="ORF">HHL09_07110</name>
</gene>
<sequence length="141" mass="14987">MKSACSIRPARKGFTLIELSVVIFILIALLSMGFGMSKSIDKWKKGKEASETLRSVYTAQRLYLADHPTVAVNTLNPTMVAPYIPNGTGNTVPTAVSLTNATLYARVNVSPPIWTTSSGGTSGTAYDPSGSSTDSLWDVGQ</sequence>
<protein>
    <submittedName>
        <fullName evidence="3">Type II secretion system protein</fullName>
    </submittedName>
</protein>
<reference evidence="3 4" key="1">
    <citation type="submission" date="2020-04" db="EMBL/GenBank/DDBJ databases">
        <title>Luteolibacter sp. G-1-1-1 isolated from soil.</title>
        <authorList>
            <person name="Dahal R.H."/>
        </authorList>
    </citation>
    <scope>NUCLEOTIDE SEQUENCE [LARGE SCALE GENOMIC DNA]</scope>
    <source>
        <strain evidence="3 4">G-1-1-1</strain>
    </source>
</reference>
<evidence type="ECO:0000256" key="1">
    <source>
        <dbReference type="SAM" id="MobiDB-lite"/>
    </source>
</evidence>
<keyword evidence="4" id="KW-1185">Reference proteome</keyword>
<name>A0A858RHI5_9BACT</name>
<feature type="transmembrane region" description="Helical" evidence="2">
    <location>
        <begin position="16"/>
        <end position="37"/>
    </location>
</feature>
<dbReference type="AlphaFoldDB" id="A0A858RHI5"/>
<dbReference type="InterPro" id="IPR012902">
    <property type="entry name" value="N_methyl_site"/>
</dbReference>
<keyword evidence="2" id="KW-0472">Membrane</keyword>
<feature type="region of interest" description="Disordered" evidence="1">
    <location>
        <begin position="116"/>
        <end position="141"/>
    </location>
</feature>
<keyword evidence="2" id="KW-0812">Transmembrane</keyword>
<evidence type="ECO:0000256" key="2">
    <source>
        <dbReference type="SAM" id="Phobius"/>
    </source>
</evidence>
<dbReference type="KEGG" id="luo:HHL09_07110"/>
<dbReference type="Proteomes" id="UP000501812">
    <property type="component" value="Chromosome"/>
</dbReference>
<dbReference type="PROSITE" id="PS00409">
    <property type="entry name" value="PROKAR_NTER_METHYL"/>
    <property type="match status" value="1"/>
</dbReference>
<dbReference type="Pfam" id="PF07963">
    <property type="entry name" value="N_methyl"/>
    <property type="match status" value="1"/>
</dbReference>
<organism evidence="3 4">
    <name type="scientific">Luteolibacter luteus</name>
    <dbReference type="NCBI Taxonomy" id="2728835"/>
    <lineage>
        <taxon>Bacteria</taxon>
        <taxon>Pseudomonadati</taxon>
        <taxon>Verrucomicrobiota</taxon>
        <taxon>Verrucomicrobiia</taxon>
        <taxon>Verrucomicrobiales</taxon>
        <taxon>Verrucomicrobiaceae</taxon>
        <taxon>Luteolibacter</taxon>
    </lineage>
</organism>
<dbReference type="Gene3D" id="3.30.700.10">
    <property type="entry name" value="Glycoprotein, Type 4 Pilin"/>
    <property type="match status" value="1"/>
</dbReference>
<dbReference type="InterPro" id="IPR045584">
    <property type="entry name" value="Pilin-like"/>
</dbReference>
<dbReference type="SUPFAM" id="SSF54523">
    <property type="entry name" value="Pili subunits"/>
    <property type="match status" value="1"/>
</dbReference>
<proteinExistence type="predicted"/>
<keyword evidence="2" id="KW-1133">Transmembrane helix</keyword>
<evidence type="ECO:0000313" key="3">
    <source>
        <dbReference type="EMBL" id="QJE95563.1"/>
    </source>
</evidence>